<keyword evidence="2" id="KW-1185">Reference proteome</keyword>
<dbReference type="EMBL" id="CP109109">
    <property type="protein sequence ID" value="WSB95686.1"/>
    <property type="molecule type" value="Genomic_DNA"/>
</dbReference>
<evidence type="ECO:0000313" key="1">
    <source>
        <dbReference type="EMBL" id="WSB95686.1"/>
    </source>
</evidence>
<accession>A0ACD4ZEV7</accession>
<name>A0ACD4ZEV7_9ACTN</name>
<sequence length="322" mass="35740">MKRLLCWAEQVGLAGSAPEQQRLAAMRLDVLAARMVPAADEADVELTAQWSAFICLLDDYFDRDLPGTFASRAGSVLQCLLDVLAGWELKPDSTGPEVALADLWRRTAPRMSPRWRDRFIADYTDFSRATFEEASHRARRSQLPLDTYVALRRQTITLLPMAAIVECTAAAPLPDSPELAEHSVGEESLRALRCAAADVVGWTNDLASAEGDRRRGQDNLLTVVEREWDCSSDVSHTAVVSMRDARLQDFRSLAVRLSDEQETPSAAHASVRAYTTAICDLVGASLYWLDRTGRFDAQWLPPHAVPTQRSAQEGRRTTHETS</sequence>
<gene>
    <name evidence="1" type="ORF">OG835_00620</name>
</gene>
<reference evidence="1" key="1">
    <citation type="submission" date="2022-10" db="EMBL/GenBank/DDBJ databases">
        <title>The complete genomes of actinobacterial strains from the NBC collection.</title>
        <authorList>
            <person name="Joergensen T.S."/>
            <person name="Alvarez Arevalo M."/>
            <person name="Sterndorff E.B."/>
            <person name="Faurdal D."/>
            <person name="Vuksanovic O."/>
            <person name="Mourched A.-S."/>
            <person name="Charusanti P."/>
            <person name="Shaw S."/>
            <person name="Blin K."/>
            <person name="Weber T."/>
        </authorList>
    </citation>
    <scope>NUCLEOTIDE SEQUENCE</scope>
    <source>
        <strain evidence="1">NBC 01771</strain>
    </source>
</reference>
<organism evidence="1 2">
    <name type="scientific">Streptomyces scopuliridis</name>
    <dbReference type="NCBI Taxonomy" id="452529"/>
    <lineage>
        <taxon>Bacteria</taxon>
        <taxon>Bacillati</taxon>
        <taxon>Actinomycetota</taxon>
        <taxon>Actinomycetes</taxon>
        <taxon>Kitasatosporales</taxon>
        <taxon>Streptomycetaceae</taxon>
        <taxon>Streptomyces</taxon>
    </lineage>
</organism>
<dbReference type="Proteomes" id="UP001348369">
    <property type="component" value="Chromosome"/>
</dbReference>
<proteinExistence type="predicted"/>
<evidence type="ECO:0000313" key="2">
    <source>
        <dbReference type="Proteomes" id="UP001348369"/>
    </source>
</evidence>
<protein>
    <submittedName>
        <fullName evidence="1">Terpene synthase family protein</fullName>
    </submittedName>
</protein>